<reference evidence="2 3" key="1">
    <citation type="submission" date="2018-06" db="EMBL/GenBank/DDBJ databases">
        <title>Lujinxingia sediminis gen. nov. sp. nov., a new facultative anaerobic member of the class Deltaproteobacteria, and proposal of Lujinxingaceae fam. nov.</title>
        <authorList>
            <person name="Guo L.-Y."/>
            <person name="Li C.-M."/>
            <person name="Wang S."/>
            <person name="Du Z.-J."/>
        </authorList>
    </citation>
    <scope>NUCLEOTIDE SEQUENCE [LARGE SCALE GENOMIC DNA]</scope>
    <source>
        <strain evidence="2 3">FA350</strain>
    </source>
</reference>
<name>A0A2Z4FPM1_9DELT</name>
<dbReference type="GO" id="GO:0071949">
    <property type="term" value="F:FAD binding"/>
    <property type="evidence" value="ECO:0007669"/>
    <property type="project" value="InterPro"/>
</dbReference>
<dbReference type="PROSITE" id="PS51387">
    <property type="entry name" value="FAD_PCMH"/>
    <property type="match status" value="1"/>
</dbReference>
<dbReference type="SUPFAM" id="SSF56176">
    <property type="entry name" value="FAD-binding/transporter-associated domain-like"/>
    <property type="match status" value="1"/>
</dbReference>
<dbReference type="Pfam" id="PF01565">
    <property type="entry name" value="FAD_binding_4"/>
    <property type="match status" value="1"/>
</dbReference>
<dbReference type="GO" id="GO:0004458">
    <property type="term" value="F:D-lactate dehydrogenase (cytochrome) activity"/>
    <property type="evidence" value="ECO:0007669"/>
    <property type="project" value="TreeGrafter"/>
</dbReference>
<dbReference type="PANTHER" id="PTHR11748">
    <property type="entry name" value="D-LACTATE DEHYDROGENASE"/>
    <property type="match status" value="1"/>
</dbReference>
<evidence type="ECO:0000313" key="3">
    <source>
        <dbReference type="Proteomes" id="UP000249799"/>
    </source>
</evidence>
<accession>A0A2Z4FPM1</accession>
<dbReference type="InterPro" id="IPR006094">
    <property type="entry name" value="Oxid_FAD_bind_N"/>
</dbReference>
<dbReference type="Gene3D" id="3.30.465.10">
    <property type="match status" value="1"/>
</dbReference>
<comment type="similarity">
    <text evidence="1">Belongs to the FAD-binding oxidoreductase/transferase type 4 family.</text>
</comment>
<keyword evidence="3" id="KW-1185">Reference proteome</keyword>
<sequence length="393" mass="43841">MRKTTFYKARHLPEPVEEYWPADSDALANLLTDEPGEVGRVIFGGGQHIRPQLVAGRPFEAIRTDNCHRILHLDRESGLVTVEAGIRWGDLREKLREDGYSLRNYRPYPDAASIGGLLAKHSPSEPYWLVGDIREGCVALSAVSPKLGEYRYLEAPRKAAGPDLRHLFMGGEGVLGTILDVTLSVQKPLPARQLVWAAPTAGDAVGYLRALSACDIRPNWCYWKRSAAEFYAIIHAPTRLLDAMVDRIENGLLTVDSGADFQLPEIKGDEEARDFRQELEWDMPEQRSRRAAPRTLALTYSMANLGPALDALSEATEVEIMDFSNHAATAYVAFKDVETSRAFLASEQARLALDARPIIAPLDPKPSPILWPEWSEALKDEFDPKRRLTMGPQ</sequence>
<gene>
    <name evidence="2" type="ORF">DN745_17195</name>
</gene>
<evidence type="ECO:0000256" key="1">
    <source>
        <dbReference type="ARBA" id="ARBA00008000"/>
    </source>
</evidence>
<evidence type="ECO:0000313" key="2">
    <source>
        <dbReference type="EMBL" id="AWV90967.1"/>
    </source>
</evidence>
<dbReference type="EMBL" id="CP030032">
    <property type="protein sequence ID" value="AWV90967.1"/>
    <property type="molecule type" value="Genomic_DNA"/>
</dbReference>
<dbReference type="AlphaFoldDB" id="A0A2Z4FPM1"/>
<dbReference type="KEGG" id="bsed:DN745_17195"/>
<dbReference type="Proteomes" id="UP000249799">
    <property type="component" value="Chromosome"/>
</dbReference>
<protein>
    <submittedName>
        <fullName evidence="2">Uncharacterized protein</fullName>
    </submittedName>
</protein>
<proteinExistence type="inferred from homology"/>
<dbReference type="PANTHER" id="PTHR11748:SF111">
    <property type="entry name" value="D-LACTATE DEHYDROGENASE, MITOCHONDRIAL-RELATED"/>
    <property type="match status" value="1"/>
</dbReference>
<dbReference type="InterPro" id="IPR016166">
    <property type="entry name" value="FAD-bd_PCMH"/>
</dbReference>
<dbReference type="OrthoDB" id="8522822at2"/>
<dbReference type="RefSeq" id="WP_111336790.1">
    <property type="nucleotide sequence ID" value="NZ_CP030032.1"/>
</dbReference>
<dbReference type="InterPro" id="IPR016169">
    <property type="entry name" value="FAD-bd_PCMH_sub2"/>
</dbReference>
<dbReference type="InterPro" id="IPR036318">
    <property type="entry name" value="FAD-bd_PCMH-like_sf"/>
</dbReference>
<dbReference type="GO" id="GO:1903457">
    <property type="term" value="P:lactate catabolic process"/>
    <property type="evidence" value="ECO:0007669"/>
    <property type="project" value="TreeGrafter"/>
</dbReference>
<dbReference type="GO" id="GO:0008720">
    <property type="term" value="F:D-lactate dehydrogenase (NAD+) activity"/>
    <property type="evidence" value="ECO:0007669"/>
    <property type="project" value="TreeGrafter"/>
</dbReference>
<organism evidence="2 3">
    <name type="scientific">Bradymonas sediminis</name>
    <dbReference type="NCBI Taxonomy" id="1548548"/>
    <lineage>
        <taxon>Bacteria</taxon>
        <taxon>Deltaproteobacteria</taxon>
        <taxon>Bradymonadales</taxon>
        <taxon>Bradymonadaceae</taxon>
        <taxon>Bradymonas</taxon>
    </lineage>
</organism>